<evidence type="ECO:0000256" key="1">
    <source>
        <dbReference type="SAM" id="SignalP"/>
    </source>
</evidence>
<organism evidence="3 4">
    <name type="scientific">Entomospira culicis</name>
    <dbReference type="NCBI Taxonomy" id="2719989"/>
    <lineage>
        <taxon>Bacteria</taxon>
        <taxon>Pseudomonadati</taxon>
        <taxon>Spirochaetota</taxon>
        <taxon>Spirochaetia</taxon>
        <taxon>Spirochaetales</taxon>
        <taxon>Spirochaetaceae</taxon>
        <taxon>Entomospira</taxon>
    </lineage>
</organism>
<feature type="signal peptide" evidence="1">
    <location>
        <begin position="1"/>
        <end position="22"/>
    </location>
</feature>
<evidence type="ECO:0000313" key="4">
    <source>
        <dbReference type="Proteomes" id="UP000778951"/>
    </source>
</evidence>
<protein>
    <recommendedName>
        <fullName evidence="2">Putative auto-transporter adhesin head GIN domain-containing protein</fullName>
    </recommendedName>
</protein>
<comment type="caution">
    <text evidence="3">The sequence shown here is derived from an EMBL/GenBank/DDBJ whole genome shotgun (WGS) entry which is preliminary data.</text>
</comment>
<dbReference type="InterPro" id="IPR021255">
    <property type="entry name" value="DUF2807"/>
</dbReference>
<proteinExistence type="predicted"/>
<evidence type="ECO:0000259" key="2">
    <source>
        <dbReference type="Pfam" id="PF10988"/>
    </source>
</evidence>
<gene>
    <name evidence="3" type="ORF">HCT48_00335</name>
</gene>
<keyword evidence="1" id="KW-0732">Signal</keyword>
<dbReference type="Proteomes" id="UP000778951">
    <property type="component" value="Unassembled WGS sequence"/>
</dbReference>
<dbReference type="PROSITE" id="PS51257">
    <property type="entry name" value="PROKAR_LIPOPROTEIN"/>
    <property type="match status" value="1"/>
</dbReference>
<accession>A0A968GF35</accession>
<evidence type="ECO:0000313" key="3">
    <source>
        <dbReference type="EMBL" id="NIZ68671.1"/>
    </source>
</evidence>
<dbReference type="EMBL" id="JAATLM010000001">
    <property type="protein sequence ID" value="NIZ68671.1"/>
    <property type="molecule type" value="Genomic_DNA"/>
</dbReference>
<dbReference type="Pfam" id="PF10988">
    <property type="entry name" value="DUF2807"/>
    <property type="match status" value="1"/>
</dbReference>
<dbReference type="Gene3D" id="2.160.20.120">
    <property type="match status" value="1"/>
</dbReference>
<name>A0A968GF35_9SPIO</name>
<sequence>MYSKYRLLVVALFALLSSCLSMGPELSIDEDSLLAGEELVDLSALGSYSKIIVQGPFNITLSNMQGIASNMKAPLLERVEFSVKEDTLYIIPSRRFFPYPTDEILFSLGLDGLDEVTLQIDGNVSTRGILRMESLSLHFEGNSKGLIHSEVEKLSISSRSPGRIVLIGQAKVLETRLFPKSLLSLRSFRAEELIFHNDNGSQVLMPR</sequence>
<dbReference type="RefSeq" id="WP_167694750.1">
    <property type="nucleotide sequence ID" value="NZ_CP118181.1"/>
</dbReference>
<reference evidence="3" key="1">
    <citation type="submission" date="2020-03" db="EMBL/GenBank/DDBJ databases">
        <title>Spirochaetal bacteria isolated from arthropods constitute a novel genus Entomospira genus novum within the order Spirochaetales.</title>
        <authorList>
            <person name="Grana-Miraglia L."/>
            <person name="Sikutova S."/>
            <person name="Fingerle V."/>
            <person name="Sing A."/>
            <person name="Castillo-Ramirez S."/>
            <person name="Margos G."/>
            <person name="Rudolf I."/>
        </authorList>
    </citation>
    <scope>NUCLEOTIDE SEQUENCE</scope>
    <source>
        <strain evidence="3">BR149</strain>
    </source>
</reference>
<dbReference type="AlphaFoldDB" id="A0A968GF35"/>
<keyword evidence="4" id="KW-1185">Reference proteome</keyword>
<feature type="chain" id="PRO_5037562118" description="Putative auto-transporter adhesin head GIN domain-containing protein" evidence="1">
    <location>
        <begin position="23"/>
        <end position="207"/>
    </location>
</feature>
<feature type="domain" description="Putative auto-transporter adhesin head GIN" evidence="2">
    <location>
        <begin position="48"/>
        <end position="192"/>
    </location>
</feature>